<evidence type="ECO:0000256" key="1">
    <source>
        <dbReference type="SAM" id="Phobius"/>
    </source>
</evidence>
<evidence type="ECO:0000259" key="2">
    <source>
        <dbReference type="Pfam" id="PF04892"/>
    </source>
</evidence>
<accession>A0A5C7ACK9</accession>
<proteinExistence type="predicted"/>
<feature type="transmembrane region" description="Helical" evidence="1">
    <location>
        <begin position="144"/>
        <end position="163"/>
    </location>
</feature>
<name>A0A5C7ACK9_9BACT</name>
<keyword evidence="1" id="KW-0812">Transmembrane</keyword>
<dbReference type="InterPro" id="IPR006976">
    <property type="entry name" value="VanZ-like"/>
</dbReference>
<feature type="transmembrane region" description="Helical" evidence="1">
    <location>
        <begin position="83"/>
        <end position="102"/>
    </location>
</feature>
<keyword evidence="1" id="KW-0472">Membrane</keyword>
<dbReference type="Pfam" id="PF04892">
    <property type="entry name" value="VanZ"/>
    <property type="match status" value="1"/>
</dbReference>
<reference evidence="3 4" key="1">
    <citation type="submission" date="2019-08" db="EMBL/GenBank/DDBJ databases">
        <title>Genomes sequence of Algoriphagus aquimarinus ACAM450.</title>
        <authorList>
            <person name="Bowman J.P."/>
        </authorList>
    </citation>
    <scope>NUCLEOTIDE SEQUENCE [LARGE SCALE GENOMIC DNA]</scope>
    <source>
        <strain evidence="3 4">ACAM 450</strain>
    </source>
</reference>
<dbReference type="OrthoDB" id="4822551at2"/>
<dbReference type="Proteomes" id="UP000321935">
    <property type="component" value="Unassembled WGS sequence"/>
</dbReference>
<feature type="domain" description="VanZ-like" evidence="2">
    <location>
        <begin position="19"/>
        <end position="131"/>
    </location>
</feature>
<dbReference type="PANTHER" id="PTHR36834">
    <property type="entry name" value="MEMBRANE PROTEIN-RELATED"/>
    <property type="match status" value="1"/>
</dbReference>
<feature type="transmembrane region" description="Helical" evidence="1">
    <location>
        <begin position="114"/>
        <end position="132"/>
    </location>
</feature>
<feature type="transmembrane region" description="Helical" evidence="1">
    <location>
        <begin position="12"/>
        <end position="33"/>
    </location>
</feature>
<evidence type="ECO:0000313" key="4">
    <source>
        <dbReference type="Proteomes" id="UP000321935"/>
    </source>
</evidence>
<dbReference type="AlphaFoldDB" id="A0A5C7ACK9"/>
<gene>
    <name evidence="3" type="ORF">ESV85_17965</name>
</gene>
<evidence type="ECO:0000313" key="3">
    <source>
        <dbReference type="EMBL" id="TXE05579.1"/>
    </source>
</evidence>
<dbReference type="EMBL" id="VORW01000018">
    <property type="protein sequence ID" value="TXE05579.1"/>
    <property type="molecule type" value="Genomic_DNA"/>
</dbReference>
<dbReference type="InterPro" id="IPR053150">
    <property type="entry name" value="Teicoplanin_resist-assoc"/>
</dbReference>
<comment type="caution">
    <text evidence="3">The sequence shown here is derived from an EMBL/GenBank/DDBJ whole genome shotgun (WGS) entry which is preliminary data.</text>
</comment>
<protein>
    <submittedName>
        <fullName evidence="3">VanZ family protein</fullName>
    </submittedName>
</protein>
<sequence length="173" mass="19815">MRMGKDENSADRLTQTLLLIYLIVLGWIILLKLGVQFSYLEERKINLIPFANGYYSIMETALNVVIFIPLGIYAGILFRKRTFGFNLLFFFLTSLMLEGLQYVFKFGTFDITDLLTNTTGGIIGYLLILAFQKFIIDPLKAQKYINIIAAIGTFLIVLLLVLLKLNLLPIRYQ</sequence>
<dbReference type="PANTHER" id="PTHR36834:SF2">
    <property type="entry name" value="MEMBRANE PROTEIN"/>
    <property type="match status" value="1"/>
</dbReference>
<dbReference type="RefSeq" id="WP_146920058.1">
    <property type="nucleotide sequence ID" value="NZ_VORW01000018.1"/>
</dbReference>
<feature type="transmembrane region" description="Helical" evidence="1">
    <location>
        <begin position="53"/>
        <end position="76"/>
    </location>
</feature>
<keyword evidence="1" id="KW-1133">Transmembrane helix</keyword>
<organism evidence="3 4">
    <name type="scientific">Algoriphagus aquimarinus</name>
    <dbReference type="NCBI Taxonomy" id="237018"/>
    <lineage>
        <taxon>Bacteria</taxon>
        <taxon>Pseudomonadati</taxon>
        <taxon>Bacteroidota</taxon>
        <taxon>Cytophagia</taxon>
        <taxon>Cytophagales</taxon>
        <taxon>Cyclobacteriaceae</taxon>
        <taxon>Algoriphagus</taxon>
    </lineage>
</organism>